<evidence type="ECO:0000313" key="2">
    <source>
        <dbReference type="Proteomes" id="UP001198220"/>
    </source>
</evidence>
<reference evidence="1 2" key="1">
    <citation type="submission" date="2021-10" db="EMBL/GenBank/DDBJ databases">
        <title>Anaerobic single-cell dispensing facilitates the cultivation of human gut bacteria.</title>
        <authorList>
            <person name="Afrizal A."/>
        </authorList>
    </citation>
    <scope>NUCLEOTIDE SEQUENCE [LARGE SCALE GENOMIC DNA]</scope>
    <source>
        <strain evidence="1 2">CLA-AA-H276</strain>
    </source>
</reference>
<dbReference type="Proteomes" id="UP001198220">
    <property type="component" value="Unassembled WGS sequence"/>
</dbReference>
<dbReference type="AlphaFoldDB" id="A0AAE3AAZ1"/>
<accession>A0AAE3AAZ1</accession>
<name>A0AAE3AAZ1_9FIRM</name>
<dbReference type="EMBL" id="JAJEPS010000028">
    <property type="protein sequence ID" value="MCC2127722.1"/>
    <property type="molecule type" value="Genomic_DNA"/>
</dbReference>
<evidence type="ECO:0000313" key="1">
    <source>
        <dbReference type="EMBL" id="MCC2127722.1"/>
    </source>
</evidence>
<sequence>MRTETLKKMFDTCYQAKRARDLLPPLPDGVTSSDIHYLDAIGSTSELRRWPPRHVVWVMTQGLIQTLLIRLPFAYIMSIQPNASLT</sequence>
<proteinExistence type="predicted"/>
<comment type="caution">
    <text evidence="1">The sequence shown here is derived from an EMBL/GenBank/DDBJ whole genome shotgun (WGS) entry which is preliminary data.</text>
</comment>
<feature type="non-terminal residue" evidence="1">
    <location>
        <position position="86"/>
    </location>
</feature>
<organism evidence="1 2">
    <name type="scientific">Hominiventricola filiformis</name>
    <dbReference type="NCBI Taxonomy" id="2885352"/>
    <lineage>
        <taxon>Bacteria</taxon>
        <taxon>Bacillati</taxon>
        <taxon>Bacillota</taxon>
        <taxon>Clostridia</taxon>
        <taxon>Lachnospirales</taxon>
        <taxon>Lachnospiraceae</taxon>
        <taxon>Hominiventricola</taxon>
    </lineage>
</organism>
<gene>
    <name evidence="1" type="ORF">LKD36_16370</name>
</gene>
<keyword evidence="2" id="KW-1185">Reference proteome</keyword>
<protein>
    <submittedName>
        <fullName evidence="1">Uncharacterized protein</fullName>
    </submittedName>
</protein>